<gene>
    <name evidence="2" type="ORF">VP01_326g7</name>
</gene>
<protein>
    <recommendedName>
        <fullName evidence="4">Mediator of RNA polymerase II transcription subunit 1</fullName>
    </recommendedName>
</protein>
<feature type="region of interest" description="Disordered" evidence="1">
    <location>
        <begin position="578"/>
        <end position="599"/>
    </location>
</feature>
<keyword evidence="3" id="KW-1185">Reference proteome</keyword>
<evidence type="ECO:0000313" key="2">
    <source>
        <dbReference type="EMBL" id="KNZ53344.1"/>
    </source>
</evidence>
<evidence type="ECO:0000313" key="3">
    <source>
        <dbReference type="Proteomes" id="UP000037035"/>
    </source>
</evidence>
<name>A0A0L6UXY9_9BASI</name>
<dbReference type="OrthoDB" id="2501965at2759"/>
<proteinExistence type="predicted"/>
<accession>A0A0L6UXY9</accession>
<dbReference type="VEuPathDB" id="FungiDB:VP01_326g7"/>
<evidence type="ECO:0000256" key="1">
    <source>
        <dbReference type="SAM" id="MobiDB-lite"/>
    </source>
</evidence>
<evidence type="ECO:0008006" key="4">
    <source>
        <dbReference type="Google" id="ProtNLM"/>
    </source>
</evidence>
<comment type="caution">
    <text evidence="2">The sequence shown here is derived from an EMBL/GenBank/DDBJ whole genome shotgun (WGS) entry which is preliminary data.</text>
</comment>
<dbReference type="AlphaFoldDB" id="A0A0L6UXY9"/>
<dbReference type="Proteomes" id="UP000037035">
    <property type="component" value="Unassembled WGS sequence"/>
</dbReference>
<sequence>MVNNTLSHLSQTCIHNLNNHFNLNNKHFNFQQNNNQTNIQKQLTTILDTLNQFKQQLQPTTNIPVFKLLKQSSIHLNSLIHAQSYIQQQQQQQLTQKPRSTYLDPASTTDNNTLTLALIEALAHEIKLESFRDSEDSLNLLTIAGKLFVIDIEILDNKVHRSKFSYTFAEEEAKRDLAIDHELTQQLQNIHLPFHQPDQSYHLKNLLLVKQSLRAFATSLRQLKEIDQLMTISTPCIDYFMIFRKLINDYHHHHSSSHDSSNRILSPSGIPLTSPNQLKLDLIYHYNSTQLIKQAIENKSTQGLAISIALTPSSQDKALFTAHFSPPLPASRFTAAALVQLSNSNLQSTPDPHPSWSCVETPPPPGEVFLEDLYADYWNIHNCNWKSKQFGKDFDDGARFVFSCLDALVDHQGRPVHPNSRLGFMISQVRFDTLDTLLKIIQVSSFCICQRQSIFNELFNSCFNPDCYLPIHRGLGHLPDPVSVQRPQDLTRQELGLQDEVDPFVGFQASDYLAPPPSSSSDTVEEAATRKTKGLLFLFARSCLGRLNCRPWGLLDHATIRDEAINWGEELWGDGDGRCEGRRRMGRRDENEQSDVGGV</sequence>
<dbReference type="STRING" id="27349.A0A0L6UXY9"/>
<dbReference type="EMBL" id="LAVV01008246">
    <property type="protein sequence ID" value="KNZ53344.1"/>
    <property type="molecule type" value="Genomic_DNA"/>
</dbReference>
<reference evidence="2 3" key="1">
    <citation type="submission" date="2015-08" db="EMBL/GenBank/DDBJ databases">
        <title>Next Generation Sequencing and Analysis of the Genome of Puccinia sorghi L Schw, the Causal Agent of Maize Common Rust.</title>
        <authorList>
            <person name="Rochi L."/>
            <person name="Burguener G."/>
            <person name="Darino M."/>
            <person name="Turjanski A."/>
            <person name="Kreff E."/>
            <person name="Dieguez M.J."/>
            <person name="Sacco F."/>
        </authorList>
    </citation>
    <scope>NUCLEOTIDE SEQUENCE [LARGE SCALE GENOMIC DNA]</scope>
    <source>
        <strain evidence="2 3">RO10H11247</strain>
    </source>
</reference>
<organism evidence="2 3">
    <name type="scientific">Puccinia sorghi</name>
    <dbReference type="NCBI Taxonomy" id="27349"/>
    <lineage>
        <taxon>Eukaryota</taxon>
        <taxon>Fungi</taxon>
        <taxon>Dikarya</taxon>
        <taxon>Basidiomycota</taxon>
        <taxon>Pucciniomycotina</taxon>
        <taxon>Pucciniomycetes</taxon>
        <taxon>Pucciniales</taxon>
        <taxon>Pucciniaceae</taxon>
        <taxon>Puccinia</taxon>
    </lineage>
</organism>
<feature type="compositionally biased region" description="Basic and acidic residues" evidence="1">
    <location>
        <begin position="578"/>
        <end position="591"/>
    </location>
</feature>